<dbReference type="InterPro" id="IPR043578">
    <property type="entry name" value="GltB_archl_type"/>
</dbReference>
<dbReference type="EMBL" id="CACRUR010000004">
    <property type="protein sequence ID" value="VYU00703.1"/>
    <property type="molecule type" value="Genomic_DNA"/>
</dbReference>
<dbReference type="GO" id="GO:0006537">
    <property type="term" value="P:glutamate biosynthetic process"/>
    <property type="evidence" value="ECO:0007669"/>
    <property type="project" value="InterPro"/>
</dbReference>
<dbReference type="AlphaFoldDB" id="A0A6N3BJT7"/>
<dbReference type="Gene3D" id="3.20.20.70">
    <property type="entry name" value="Aldolase class I"/>
    <property type="match status" value="1"/>
</dbReference>
<dbReference type="Gene3D" id="2.20.28.10">
    <property type="match status" value="1"/>
</dbReference>
<dbReference type="InterPro" id="IPR013785">
    <property type="entry name" value="Aldolase_TIM"/>
</dbReference>
<gene>
    <name evidence="9" type="primary">gltB</name>
    <name evidence="9" type="ORF">PDLFYP43_02422</name>
</gene>
<name>A0A6N3BJT7_CLODI</name>
<evidence type="ECO:0000256" key="1">
    <source>
        <dbReference type="ARBA" id="ARBA00009716"/>
    </source>
</evidence>
<evidence type="ECO:0000256" key="6">
    <source>
        <dbReference type="ARBA" id="ARBA00023004"/>
    </source>
</evidence>
<feature type="domain" description="Rubredoxin-like" evidence="8">
    <location>
        <begin position="1"/>
        <end position="44"/>
    </location>
</feature>
<keyword evidence="2" id="KW-0813">Transport</keyword>
<dbReference type="SUPFAM" id="SSF57802">
    <property type="entry name" value="Rubredoxin-like"/>
    <property type="match status" value="1"/>
</dbReference>
<dbReference type="InterPro" id="IPR024188">
    <property type="entry name" value="GltB"/>
</dbReference>
<evidence type="ECO:0000256" key="5">
    <source>
        <dbReference type="ARBA" id="ARBA00023002"/>
    </source>
</evidence>
<proteinExistence type="inferred from homology"/>
<dbReference type="PANTHER" id="PTHR43819:SF1">
    <property type="entry name" value="ARCHAEAL-TYPE GLUTAMATE SYNTHASE [NADPH]"/>
    <property type="match status" value="1"/>
</dbReference>
<dbReference type="CDD" id="cd00730">
    <property type="entry name" value="rubredoxin"/>
    <property type="match status" value="1"/>
</dbReference>
<evidence type="ECO:0000259" key="8">
    <source>
        <dbReference type="PROSITE" id="PS50903"/>
    </source>
</evidence>
<evidence type="ECO:0000313" key="9">
    <source>
        <dbReference type="EMBL" id="VYU00703.1"/>
    </source>
</evidence>
<sequence>MSIYKCSVCGYIYDESKNDKTWDELSEDWECPVCTKGRSYFGKISTVYYEEDEKIAEDIVEDESKLNTEKEGDLNYLSTYLRRDDEVEKHMDIIHEMAVTGKSIIEPMRTKLPVISWDDILIMGAQLNPLPLNEHDEVNTTTIIGKKAKKPMIIENPVYISHMSFGALSKELKIALAKGAAQNKTAMCSGEGGILPEEKEASYKYIFEYVPNKYSVTEENLKNSDAIEIKIGQGTKPGMGGHLPGEKVTEEIAKVRNKPVGQDVISPSCFEEIQSKEDLKKLVDELREVSEGRPIGVKISAGHIEKDMEFIAYAKPDFVTIDGRGGATGASPKLLKDATSIPTIFALYRARKYIDTHGLDIDLVITGGLRISTDFAKAIAMGADAVAIASSALMAAACQQYRICGSGKCPVGVATQDEELRKRLHIENSANRVANFLNVSLEELKTFARTSGHKDIHDLSVDDLYTVNSEISNYTNIQHV</sequence>
<dbReference type="CDD" id="cd02808">
    <property type="entry name" value="GltS_FMN"/>
    <property type="match status" value="1"/>
</dbReference>
<dbReference type="Pfam" id="PF01645">
    <property type="entry name" value="Glu_synthase"/>
    <property type="match status" value="1"/>
</dbReference>
<evidence type="ECO:0000256" key="4">
    <source>
        <dbReference type="ARBA" id="ARBA00022982"/>
    </source>
</evidence>
<organism evidence="9">
    <name type="scientific">Clostridioides difficile</name>
    <name type="common">Peptoclostridium difficile</name>
    <dbReference type="NCBI Taxonomy" id="1496"/>
    <lineage>
        <taxon>Bacteria</taxon>
        <taxon>Bacillati</taxon>
        <taxon>Bacillota</taxon>
        <taxon>Clostridia</taxon>
        <taxon>Peptostreptococcales</taxon>
        <taxon>Peptostreptococcaceae</taxon>
        <taxon>Clostridioides</taxon>
    </lineage>
</organism>
<comment type="similarity">
    <text evidence="1 7">Belongs to the glutamate synthase family.</text>
</comment>
<dbReference type="PIRSF" id="PIRSF500061">
    <property type="entry name" value="GOGAT_lg2_archl"/>
    <property type="match status" value="1"/>
</dbReference>
<dbReference type="GO" id="GO:0005506">
    <property type="term" value="F:iron ion binding"/>
    <property type="evidence" value="ECO:0007669"/>
    <property type="project" value="InterPro"/>
</dbReference>
<dbReference type="EC" id="1.4.1.13" evidence="9"/>
<keyword evidence="4" id="KW-0249">Electron transport</keyword>
<keyword evidence="6" id="KW-0408">Iron</keyword>
<evidence type="ECO:0000256" key="2">
    <source>
        <dbReference type="ARBA" id="ARBA00022448"/>
    </source>
</evidence>
<dbReference type="SUPFAM" id="SSF51395">
    <property type="entry name" value="FMN-linked oxidoreductases"/>
    <property type="match status" value="1"/>
</dbReference>
<dbReference type="PIRSF" id="PIRSF006429">
    <property type="entry name" value="GOGAT_lg_2"/>
    <property type="match status" value="1"/>
</dbReference>
<dbReference type="InterPro" id="IPR002932">
    <property type="entry name" value="Glu_synthdom"/>
</dbReference>
<protein>
    <submittedName>
        <fullName evidence="9">Glutamate synthase [NADPH] large chain</fullName>
        <ecNumber evidence="9">1.4.1.13</ecNumber>
    </submittedName>
</protein>
<accession>A0A6N3BJT7</accession>
<dbReference type="RefSeq" id="WP_004454240.1">
    <property type="nucleotide sequence ID" value="NZ_BIUQ01000124.1"/>
</dbReference>
<dbReference type="Pfam" id="PF00301">
    <property type="entry name" value="Rubredoxin"/>
    <property type="match status" value="1"/>
</dbReference>
<dbReference type="PROSITE" id="PS50903">
    <property type="entry name" value="RUBREDOXIN_LIKE"/>
    <property type="match status" value="1"/>
</dbReference>
<dbReference type="InterPro" id="IPR024935">
    <property type="entry name" value="Rubredoxin_dom"/>
</dbReference>
<dbReference type="GO" id="GO:0004355">
    <property type="term" value="F:glutamate synthase (NADPH) activity"/>
    <property type="evidence" value="ECO:0007669"/>
    <property type="project" value="UniProtKB-EC"/>
</dbReference>
<keyword evidence="3" id="KW-0479">Metal-binding</keyword>
<dbReference type="PANTHER" id="PTHR43819">
    <property type="entry name" value="ARCHAEAL-TYPE GLUTAMATE SYNTHASE [NADPH]"/>
    <property type="match status" value="1"/>
</dbReference>
<evidence type="ECO:0000256" key="7">
    <source>
        <dbReference type="PIRNR" id="PIRNR006429"/>
    </source>
</evidence>
<evidence type="ECO:0000256" key="3">
    <source>
        <dbReference type="ARBA" id="ARBA00022723"/>
    </source>
</evidence>
<reference evidence="9" key="1">
    <citation type="submission" date="2019-11" db="EMBL/GenBank/DDBJ databases">
        <authorList>
            <person name="Feng L."/>
        </authorList>
    </citation>
    <scope>NUCLEOTIDE SEQUENCE</scope>
    <source>
        <strain evidence="9">PdifficileLFYP43</strain>
    </source>
</reference>
<keyword evidence="5 9" id="KW-0560">Oxidoreductase</keyword>
<dbReference type="InterPro" id="IPR024934">
    <property type="entry name" value="Rubredoxin-like_dom"/>
</dbReference>